<evidence type="ECO:0000313" key="2">
    <source>
        <dbReference type="Proteomes" id="UP001501510"/>
    </source>
</evidence>
<protein>
    <submittedName>
        <fullName evidence="1">Uncharacterized protein</fullName>
    </submittedName>
</protein>
<dbReference type="EMBL" id="BAAACG010000001">
    <property type="protein sequence ID" value="GAA0732387.1"/>
    <property type="molecule type" value="Genomic_DNA"/>
</dbReference>
<sequence>MKSAIVTGASSGIGFEISKSLINLGYKVYGIGRDFSKVDFCDENFIKVVCDILNTNILCKTVRDIKKKRMYIY</sequence>
<comment type="caution">
    <text evidence="1">The sequence shown here is derived from an EMBL/GenBank/DDBJ whole genome shotgun (WGS) entry which is preliminary data.</text>
</comment>
<dbReference type="Gene3D" id="3.40.50.720">
    <property type="entry name" value="NAD(P)-binding Rossmann-like Domain"/>
    <property type="match status" value="1"/>
</dbReference>
<dbReference type="SUPFAM" id="SSF51735">
    <property type="entry name" value="NAD(P)-binding Rossmann-fold domains"/>
    <property type="match status" value="1"/>
</dbReference>
<dbReference type="Proteomes" id="UP001501510">
    <property type="component" value="Unassembled WGS sequence"/>
</dbReference>
<name>A0ABP3UHW4_9CLOT</name>
<gene>
    <name evidence="1" type="ORF">GCM10008906_01900</name>
</gene>
<dbReference type="InterPro" id="IPR036291">
    <property type="entry name" value="NAD(P)-bd_dom_sf"/>
</dbReference>
<reference evidence="2" key="1">
    <citation type="journal article" date="2019" name="Int. J. Syst. Evol. Microbiol.">
        <title>The Global Catalogue of Microorganisms (GCM) 10K type strain sequencing project: providing services to taxonomists for standard genome sequencing and annotation.</title>
        <authorList>
            <consortium name="The Broad Institute Genomics Platform"/>
            <consortium name="The Broad Institute Genome Sequencing Center for Infectious Disease"/>
            <person name="Wu L."/>
            <person name="Ma J."/>
        </authorList>
    </citation>
    <scope>NUCLEOTIDE SEQUENCE [LARGE SCALE GENOMIC DNA]</scope>
    <source>
        <strain evidence="2">JCM 1407</strain>
    </source>
</reference>
<proteinExistence type="predicted"/>
<evidence type="ECO:0000313" key="1">
    <source>
        <dbReference type="EMBL" id="GAA0732387.1"/>
    </source>
</evidence>
<accession>A0ABP3UHW4</accession>
<keyword evidence="2" id="KW-1185">Reference proteome</keyword>
<dbReference type="InterPro" id="IPR002347">
    <property type="entry name" value="SDR_fam"/>
</dbReference>
<organism evidence="1 2">
    <name type="scientific">Clostridium oceanicum</name>
    <dbReference type="NCBI Taxonomy" id="1543"/>
    <lineage>
        <taxon>Bacteria</taxon>
        <taxon>Bacillati</taxon>
        <taxon>Bacillota</taxon>
        <taxon>Clostridia</taxon>
        <taxon>Eubacteriales</taxon>
        <taxon>Clostridiaceae</taxon>
        <taxon>Clostridium</taxon>
    </lineage>
</organism>
<dbReference type="Pfam" id="PF00106">
    <property type="entry name" value="adh_short"/>
    <property type="match status" value="1"/>
</dbReference>